<keyword evidence="4" id="KW-1134">Transmembrane beta strand</keyword>
<gene>
    <name evidence="9" type="ORF">IAC51_04465</name>
</gene>
<keyword evidence="7" id="KW-0998">Cell outer membrane</keyword>
<reference evidence="9" key="1">
    <citation type="submission" date="2020-10" db="EMBL/GenBank/DDBJ databases">
        <authorList>
            <person name="Gilroy R."/>
        </authorList>
    </citation>
    <scope>NUCLEOTIDE SEQUENCE</scope>
    <source>
        <strain evidence="9">3924</strain>
    </source>
</reference>
<dbReference type="InterPro" id="IPR003423">
    <property type="entry name" value="OMP_efflux"/>
</dbReference>
<dbReference type="GO" id="GO:0015562">
    <property type="term" value="F:efflux transmembrane transporter activity"/>
    <property type="evidence" value="ECO:0007669"/>
    <property type="project" value="InterPro"/>
</dbReference>
<feature type="chain" id="PRO_5037534183" evidence="8">
    <location>
        <begin position="20"/>
        <end position="451"/>
    </location>
</feature>
<dbReference type="Proteomes" id="UP000712007">
    <property type="component" value="Unassembled WGS sequence"/>
</dbReference>
<evidence type="ECO:0000313" key="9">
    <source>
        <dbReference type="EMBL" id="MBO8439885.1"/>
    </source>
</evidence>
<dbReference type="GO" id="GO:0009279">
    <property type="term" value="C:cell outer membrane"/>
    <property type="evidence" value="ECO:0007669"/>
    <property type="project" value="UniProtKB-SubCell"/>
</dbReference>
<dbReference type="PANTHER" id="PTHR30026">
    <property type="entry name" value="OUTER MEMBRANE PROTEIN TOLC"/>
    <property type="match status" value="1"/>
</dbReference>
<evidence type="ECO:0000256" key="7">
    <source>
        <dbReference type="ARBA" id="ARBA00023237"/>
    </source>
</evidence>
<evidence type="ECO:0000256" key="2">
    <source>
        <dbReference type="ARBA" id="ARBA00007613"/>
    </source>
</evidence>
<keyword evidence="5" id="KW-0812">Transmembrane</keyword>
<dbReference type="EMBL" id="JADIMV010000074">
    <property type="protein sequence ID" value="MBO8439885.1"/>
    <property type="molecule type" value="Genomic_DNA"/>
</dbReference>
<evidence type="ECO:0000256" key="5">
    <source>
        <dbReference type="ARBA" id="ARBA00022692"/>
    </source>
</evidence>
<evidence type="ECO:0000256" key="3">
    <source>
        <dbReference type="ARBA" id="ARBA00022448"/>
    </source>
</evidence>
<comment type="similarity">
    <text evidence="2">Belongs to the outer membrane factor (OMF) (TC 1.B.17) family.</text>
</comment>
<keyword evidence="8" id="KW-0732">Signal</keyword>
<evidence type="ECO:0000256" key="4">
    <source>
        <dbReference type="ARBA" id="ARBA00022452"/>
    </source>
</evidence>
<organism evidence="9 10">
    <name type="scientific">Candidatus Aphodosoma intestinipullorum</name>
    <dbReference type="NCBI Taxonomy" id="2840674"/>
    <lineage>
        <taxon>Bacteria</taxon>
        <taxon>Pseudomonadati</taxon>
        <taxon>Bacteroidota</taxon>
        <taxon>Bacteroidia</taxon>
        <taxon>Bacteroidales</taxon>
        <taxon>Candidatus Aphodosoma</taxon>
    </lineage>
</organism>
<accession>A0A940DJP2</accession>
<dbReference type="AlphaFoldDB" id="A0A940DJP2"/>
<sequence length="451" mass="50587">MKYFFVLLGCFASCAMATAQEVWSVDRCMAYAVENNNTVKQRELDVKNYRMDKLEAIGNFLPYVGVSTGFNMGFGRSIDPQTNTYVNNTNLNVSYGVSASLPIFQGGSLIIAAKKANAALLLGKAALEEAEDNVAMETFDAYIQALYAYGSVQLARRTLADSDTLLMKTRREEELGLKSYADLVQSEAQRAQDEYNLTTQENAYETAMLDLRQKMNYPDDEPLMLDTAMLTDPYLTMRIDDFADTHDAVYAAALENNPTLKQLSLNMKIAKLNKNSVWHLLMPSIGVSGGVSSAYFADLNVGTNAMPQFAQMAKDNFGSSFGVSFSLPAIIGFNGFTNINQIRRAKNTYRAAQYQYEDNVRNMQKIIRQAVNDRKGAYLEMVQLEKLVEANRLAYSTVRREYEEGLKSSLDLRQSAATLLNSEMSLMQSRLKYVLKCRTVDYYKGGEIIRE</sequence>
<protein>
    <submittedName>
        <fullName evidence="9">TolC family protein</fullName>
    </submittedName>
</protein>
<keyword evidence="3" id="KW-0813">Transport</keyword>
<reference evidence="9" key="2">
    <citation type="journal article" date="2021" name="PeerJ">
        <title>Extensive microbial diversity within the chicken gut microbiome revealed by metagenomics and culture.</title>
        <authorList>
            <person name="Gilroy R."/>
            <person name="Ravi A."/>
            <person name="Getino M."/>
            <person name="Pursley I."/>
            <person name="Horton D.L."/>
            <person name="Alikhan N.F."/>
            <person name="Baker D."/>
            <person name="Gharbi K."/>
            <person name="Hall N."/>
            <person name="Watson M."/>
            <person name="Adriaenssens E.M."/>
            <person name="Foster-Nyarko E."/>
            <person name="Jarju S."/>
            <person name="Secka A."/>
            <person name="Antonio M."/>
            <person name="Oren A."/>
            <person name="Chaudhuri R.R."/>
            <person name="La Ragione R."/>
            <person name="Hildebrand F."/>
            <person name="Pallen M.J."/>
        </authorList>
    </citation>
    <scope>NUCLEOTIDE SEQUENCE</scope>
    <source>
        <strain evidence="9">3924</strain>
    </source>
</reference>
<comment type="subcellular location">
    <subcellularLocation>
        <location evidence="1">Cell outer membrane</location>
    </subcellularLocation>
</comment>
<dbReference type="SUPFAM" id="SSF56954">
    <property type="entry name" value="Outer membrane efflux proteins (OEP)"/>
    <property type="match status" value="1"/>
</dbReference>
<keyword evidence="6" id="KW-0472">Membrane</keyword>
<evidence type="ECO:0000256" key="1">
    <source>
        <dbReference type="ARBA" id="ARBA00004442"/>
    </source>
</evidence>
<dbReference type="InterPro" id="IPR051906">
    <property type="entry name" value="TolC-like"/>
</dbReference>
<dbReference type="GO" id="GO:0015288">
    <property type="term" value="F:porin activity"/>
    <property type="evidence" value="ECO:0007669"/>
    <property type="project" value="TreeGrafter"/>
</dbReference>
<proteinExistence type="inferred from homology"/>
<dbReference type="PANTHER" id="PTHR30026:SF20">
    <property type="entry name" value="OUTER MEMBRANE PROTEIN TOLC"/>
    <property type="match status" value="1"/>
</dbReference>
<comment type="caution">
    <text evidence="9">The sequence shown here is derived from an EMBL/GenBank/DDBJ whole genome shotgun (WGS) entry which is preliminary data.</text>
</comment>
<evidence type="ECO:0000313" key="10">
    <source>
        <dbReference type="Proteomes" id="UP000712007"/>
    </source>
</evidence>
<dbReference type="GO" id="GO:1990281">
    <property type="term" value="C:efflux pump complex"/>
    <property type="evidence" value="ECO:0007669"/>
    <property type="project" value="TreeGrafter"/>
</dbReference>
<name>A0A940DJP2_9BACT</name>
<evidence type="ECO:0000256" key="8">
    <source>
        <dbReference type="SAM" id="SignalP"/>
    </source>
</evidence>
<dbReference type="Gene3D" id="1.20.1600.10">
    <property type="entry name" value="Outer membrane efflux proteins (OEP)"/>
    <property type="match status" value="1"/>
</dbReference>
<dbReference type="Pfam" id="PF02321">
    <property type="entry name" value="OEP"/>
    <property type="match status" value="2"/>
</dbReference>
<feature type="signal peptide" evidence="8">
    <location>
        <begin position="1"/>
        <end position="19"/>
    </location>
</feature>
<evidence type="ECO:0000256" key="6">
    <source>
        <dbReference type="ARBA" id="ARBA00023136"/>
    </source>
</evidence>